<organism evidence="2 3">
    <name type="scientific">Pelobates cultripes</name>
    <name type="common">Western spadefoot toad</name>
    <dbReference type="NCBI Taxonomy" id="61616"/>
    <lineage>
        <taxon>Eukaryota</taxon>
        <taxon>Metazoa</taxon>
        <taxon>Chordata</taxon>
        <taxon>Craniata</taxon>
        <taxon>Vertebrata</taxon>
        <taxon>Euteleostomi</taxon>
        <taxon>Amphibia</taxon>
        <taxon>Batrachia</taxon>
        <taxon>Anura</taxon>
        <taxon>Pelobatoidea</taxon>
        <taxon>Pelobatidae</taxon>
        <taxon>Pelobates</taxon>
    </lineage>
</organism>
<sequence length="126" mass="13957">MAGDLNTPLDARLDTSRGESSIPGHCIRAVGRALTRSGLVDCWRAAHPDGGDYSYFSAVHQRYSRIDYIFMAQEALTLLRKASIGLMAESDHAPVSVQIQSPLHKPAERHWKLNENMLLNLGETDP</sequence>
<reference evidence="2" key="1">
    <citation type="submission" date="2022-03" db="EMBL/GenBank/DDBJ databases">
        <authorList>
            <person name="Alioto T."/>
            <person name="Alioto T."/>
            <person name="Gomez Garrido J."/>
        </authorList>
    </citation>
    <scope>NUCLEOTIDE SEQUENCE</scope>
</reference>
<dbReference type="SUPFAM" id="SSF56219">
    <property type="entry name" value="DNase I-like"/>
    <property type="match status" value="1"/>
</dbReference>
<proteinExistence type="predicted"/>
<dbReference type="InterPro" id="IPR036691">
    <property type="entry name" value="Endo/exonu/phosph_ase_sf"/>
</dbReference>
<gene>
    <name evidence="2" type="ORF">PECUL_23A018439</name>
</gene>
<protein>
    <recommendedName>
        <fullName evidence="4">Endonuclease/exonuclease/phosphatase domain-containing protein</fullName>
    </recommendedName>
</protein>
<name>A0AAD1QZY9_PELCU</name>
<evidence type="ECO:0008006" key="4">
    <source>
        <dbReference type="Google" id="ProtNLM"/>
    </source>
</evidence>
<dbReference type="AlphaFoldDB" id="A0AAD1QZY9"/>
<dbReference type="Gene3D" id="3.60.10.10">
    <property type="entry name" value="Endonuclease/exonuclease/phosphatase"/>
    <property type="match status" value="1"/>
</dbReference>
<evidence type="ECO:0000313" key="2">
    <source>
        <dbReference type="EMBL" id="CAH2220294.1"/>
    </source>
</evidence>
<feature type="region of interest" description="Disordered" evidence="1">
    <location>
        <begin position="1"/>
        <end position="20"/>
    </location>
</feature>
<keyword evidence="3" id="KW-1185">Reference proteome</keyword>
<dbReference type="EMBL" id="OW240912">
    <property type="protein sequence ID" value="CAH2220294.1"/>
    <property type="molecule type" value="Genomic_DNA"/>
</dbReference>
<evidence type="ECO:0000313" key="3">
    <source>
        <dbReference type="Proteomes" id="UP001295444"/>
    </source>
</evidence>
<dbReference type="Proteomes" id="UP001295444">
    <property type="component" value="Chromosome 01"/>
</dbReference>
<accession>A0AAD1QZY9</accession>
<feature type="non-terminal residue" evidence="2">
    <location>
        <position position="126"/>
    </location>
</feature>
<evidence type="ECO:0000256" key="1">
    <source>
        <dbReference type="SAM" id="MobiDB-lite"/>
    </source>
</evidence>